<dbReference type="RefSeq" id="WP_028286565.1">
    <property type="nucleotide sequence ID" value="NZ_BMLF01000001.1"/>
</dbReference>
<dbReference type="InterPro" id="IPR042262">
    <property type="entry name" value="CN_hydtase_beta_C"/>
</dbReference>
<name>A0A917ST03_9RHOB</name>
<dbReference type="Pfam" id="PF21006">
    <property type="entry name" value="NHase_beta_N"/>
    <property type="match status" value="1"/>
</dbReference>
<dbReference type="InterPro" id="IPR023808">
    <property type="entry name" value="Nitrile_Hydratase_acc_put"/>
</dbReference>
<dbReference type="NCBIfam" id="TIGR03889">
    <property type="entry name" value="nitrile_acc"/>
    <property type="match status" value="1"/>
</dbReference>
<gene>
    <name evidence="2" type="ORF">GCM10011534_17850</name>
</gene>
<reference evidence="2" key="1">
    <citation type="journal article" date="2014" name="Int. J. Syst. Evol. Microbiol.">
        <title>Complete genome sequence of Corynebacterium casei LMG S-19264T (=DSM 44701T), isolated from a smear-ripened cheese.</title>
        <authorList>
            <consortium name="US DOE Joint Genome Institute (JGI-PGF)"/>
            <person name="Walter F."/>
            <person name="Albersmeier A."/>
            <person name="Kalinowski J."/>
            <person name="Ruckert C."/>
        </authorList>
    </citation>
    <scope>NUCLEOTIDE SEQUENCE</scope>
    <source>
        <strain evidence="2">CGMCC 1.6293</strain>
    </source>
</reference>
<feature type="domain" description="Nitrile hydratase beta subunit-like N-terminal" evidence="1">
    <location>
        <begin position="16"/>
        <end position="106"/>
    </location>
</feature>
<evidence type="ECO:0000313" key="2">
    <source>
        <dbReference type="EMBL" id="GGL96286.1"/>
    </source>
</evidence>
<evidence type="ECO:0000259" key="1">
    <source>
        <dbReference type="Pfam" id="PF21006"/>
    </source>
</evidence>
<reference evidence="2" key="2">
    <citation type="submission" date="2020-09" db="EMBL/GenBank/DDBJ databases">
        <authorList>
            <person name="Sun Q."/>
            <person name="Zhou Y."/>
        </authorList>
    </citation>
    <scope>NUCLEOTIDE SEQUENCE</scope>
    <source>
        <strain evidence="2">CGMCC 1.6293</strain>
    </source>
</reference>
<dbReference type="Gene3D" id="1.10.472.20">
    <property type="entry name" value="Nitrile hydratase, beta subunit"/>
    <property type="match status" value="1"/>
</dbReference>
<sequence length="127" mass="13584">MNASDTPRIPGVTDGETAPWFAEPWQAKAFAMTVSLHAAGVFSWTDWAEALSTRLHGATALPDGASSAAHMAQYYAAWLDALEEMTTRTGLTDPALLAETTETWQRAALATPHGTPIRFEAGLTDHG</sequence>
<dbReference type="EMBL" id="BMLF01000001">
    <property type="protein sequence ID" value="GGL96286.1"/>
    <property type="molecule type" value="Genomic_DNA"/>
</dbReference>
<accession>A0A917ST03</accession>
<dbReference type="AlphaFoldDB" id="A0A917ST03"/>
<comment type="caution">
    <text evidence="2">The sequence shown here is derived from an EMBL/GenBank/DDBJ whole genome shotgun (WGS) entry which is preliminary data.</text>
</comment>
<dbReference type="InterPro" id="IPR008990">
    <property type="entry name" value="Elect_transpt_acc-like_dom_sf"/>
</dbReference>
<proteinExistence type="predicted"/>
<dbReference type="InterPro" id="IPR049054">
    <property type="entry name" value="CN_hydtase_beta-like_N"/>
</dbReference>
<dbReference type="SUPFAM" id="SSF50090">
    <property type="entry name" value="Electron transport accessory proteins"/>
    <property type="match status" value="1"/>
</dbReference>
<organism evidence="2 3">
    <name type="scientific">Pseudooceanicola nanhaiensis</name>
    <dbReference type="NCBI Taxonomy" id="375761"/>
    <lineage>
        <taxon>Bacteria</taxon>
        <taxon>Pseudomonadati</taxon>
        <taxon>Pseudomonadota</taxon>
        <taxon>Alphaproteobacteria</taxon>
        <taxon>Rhodobacterales</taxon>
        <taxon>Paracoccaceae</taxon>
        <taxon>Pseudooceanicola</taxon>
    </lineage>
</organism>
<dbReference type="Proteomes" id="UP000649829">
    <property type="component" value="Unassembled WGS sequence"/>
</dbReference>
<evidence type="ECO:0000313" key="3">
    <source>
        <dbReference type="Proteomes" id="UP000649829"/>
    </source>
</evidence>
<protein>
    <submittedName>
        <fullName evidence="2">Nitrile hydratase accessory protein</fullName>
    </submittedName>
</protein>
<keyword evidence="3" id="KW-1185">Reference proteome</keyword>